<dbReference type="Pfam" id="PF22309">
    <property type="entry name" value="HK-GC-Chemotax_sensor"/>
    <property type="match status" value="1"/>
</dbReference>
<dbReference type="Proteomes" id="UP000287243">
    <property type="component" value="Chromosome"/>
</dbReference>
<dbReference type="KEGG" id="vai:BU251_06935"/>
<evidence type="ECO:0000313" key="3">
    <source>
        <dbReference type="EMBL" id="QAT17466.1"/>
    </source>
</evidence>
<protein>
    <recommendedName>
        <fullName evidence="2">Dret-0059-like sensor domain-containing protein</fullName>
    </recommendedName>
</protein>
<keyword evidence="4" id="KW-1185">Reference proteome</keyword>
<gene>
    <name evidence="3" type="ORF">BU251_06935</name>
</gene>
<evidence type="ECO:0000259" key="2">
    <source>
        <dbReference type="Pfam" id="PF22309"/>
    </source>
</evidence>
<reference evidence="3 4" key="1">
    <citation type="submission" date="2017-01" db="EMBL/GenBank/DDBJ databases">
        <title>First insights into the biology of 'candidatus Vampirococcus archaeovorus'.</title>
        <authorList>
            <person name="Kizina J."/>
            <person name="Jordan S."/>
            <person name="Stueber K."/>
            <person name="Reinhardt R."/>
            <person name="Harder J."/>
        </authorList>
    </citation>
    <scope>NUCLEOTIDE SEQUENCE [LARGE SCALE GENOMIC DNA]</scope>
    <source>
        <strain evidence="3 4">LiM</strain>
    </source>
</reference>
<organism evidence="3 4">
    <name type="scientific">Velamenicoccus archaeovorus</name>
    <dbReference type="NCBI Taxonomy" id="1930593"/>
    <lineage>
        <taxon>Bacteria</taxon>
        <taxon>Pseudomonadati</taxon>
        <taxon>Candidatus Omnitrophota</taxon>
        <taxon>Candidatus Velamenicoccus</taxon>
    </lineage>
</organism>
<name>A0A410P5K1_VELA1</name>
<evidence type="ECO:0000256" key="1">
    <source>
        <dbReference type="SAM" id="SignalP"/>
    </source>
</evidence>
<keyword evidence="1" id="KW-0732">Signal</keyword>
<evidence type="ECO:0000313" key="4">
    <source>
        <dbReference type="Proteomes" id="UP000287243"/>
    </source>
</evidence>
<dbReference type="OrthoDB" id="9769871at2"/>
<dbReference type="InterPro" id="IPR054513">
    <property type="entry name" value="Dret_0059-like_sensor"/>
</dbReference>
<accession>A0A410P5K1</accession>
<dbReference type="AlphaFoldDB" id="A0A410P5K1"/>
<sequence length="265" mass="29342">MKKAVLAVFLVFFAYLPAQSFSQGVDPLAKLEALKSRLEAVAGMLGEETRTASDRLSEGDVREDEVRSVLSDLCGALAYSVDCTYVNENGVMTYVEPEAYRIYEGKDISSQPQFVKANASGRAVFSGVFRAVEGFDALDYEYPLEDGSGRKKGTLSVLMKPADFIKLALGPEMDGLPYEAMVLQTDGLILFSDESEIGRNVFTDPMYRDFPSLLELCRRVVKDATGEGTYTFVGRRSQEPVEKKAYWTTVDVGGNVWRLLLIVED</sequence>
<feature type="chain" id="PRO_5019523226" description="Dret-0059-like sensor domain-containing protein" evidence="1">
    <location>
        <begin position="21"/>
        <end position="265"/>
    </location>
</feature>
<dbReference type="RefSeq" id="WP_128700298.1">
    <property type="nucleotide sequence ID" value="NZ_CP019384.1"/>
</dbReference>
<feature type="domain" description="Dret-0059-like sensor" evidence="2">
    <location>
        <begin position="47"/>
        <end position="161"/>
    </location>
</feature>
<proteinExistence type="predicted"/>
<feature type="signal peptide" evidence="1">
    <location>
        <begin position="1"/>
        <end position="20"/>
    </location>
</feature>
<dbReference type="EMBL" id="CP019384">
    <property type="protein sequence ID" value="QAT17466.1"/>
    <property type="molecule type" value="Genomic_DNA"/>
</dbReference>